<organism evidence="1 2">
    <name type="scientific">Ramazzottius varieornatus</name>
    <name type="common">Water bear</name>
    <name type="synonym">Tardigrade</name>
    <dbReference type="NCBI Taxonomy" id="947166"/>
    <lineage>
        <taxon>Eukaryota</taxon>
        <taxon>Metazoa</taxon>
        <taxon>Ecdysozoa</taxon>
        <taxon>Tardigrada</taxon>
        <taxon>Eutardigrada</taxon>
        <taxon>Parachela</taxon>
        <taxon>Hypsibioidea</taxon>
        <taxon>Ramazzottiidae</taxon>
        <taxon>Ramazzottius</taxon>
    </lineage>
</organism>
<evidence type="ECO:0000313" key="2">
    <source>
        <dbReference type="Proteomes" id="UP000186922"/>
    </source>
</evidence>
<dbReference type="AlphaFoldDB" id="A0A1D1UMF9"/>
<dbReference type="EMBL" id="BDGG01000001">
    <property type="protein sequence ID" value="GAU87533.1"/>
    <property type="molecule type" value="Genomic_DNA"/>
</dbReference>
<name>A0A1D1UMF9_RAMVA</name>
<accession>A0A1D1UMF9</accession>
<sequence>MDPKLRHKQVAGDQQNKETCHAIRAKRDHVRGMAHPILMNFIVCLDNPENGLLDGRRMKICKSRKDTALSKKSDKHYSEIHTIYEIKQFENQIQK</sequence>
<comment type="caution">
    <text evidence="1">The sequence shown here is derived from an EMBL/GenBank/DDBJ whole genome shotgun (WGS) entry which is preliminary data.</text>
</comment>
<proteinExistence type="predicted"/>
<keyword evidence="2" id="KW-1185">Reference proteome</keyword>
<reference evidence="1 2" key="1">
    <citation type="journal article" date="2016" name="Nat. Commun.">
        <title>Extremotolerant tardigrade genome and improved radiotolerance of human cultured cells by tardigrade-unique protein.</title>
        <authorList>
            <person name="Hashimoto T."/>
            <person name="Horikawa D.D."/>
            <person name="Saito Y."/>
            <person name="Kuwahara H."/>
            <person name="Kozuka-Hata H."/>
            <person name="Shin-I T."/>
            <person name="Minakuchi Y."/>
            <person name="Ohishi K."/>
            <person name="Motoyama A."/>
            <person name="Aizu T."/>
            <person name="Enomoto A."/>
            <person name="Kondo K."/>
            <person name="Tanaka S."/>
            <person name="Hara Y."/>
            <person name="Koshikawa S."/>
            <person name="Sagara H."/>
            <person name="Miura T."/>
            <person name="Yokobori S."/>
            <person name="Miyagawa K."/>
            <person name="Suzuki Y."/>
            <person name="Kubo T."/>
            <person name="Oyama M."/>
            <person name="Kohara Y."/>
            <person name="Fujiyama A."/>
            <person name="Arakawa K."/>
            <person name="Katayama T."/>
            <person name="Toyoda A."/>
            <person name="Kunieda T."/>
        </authorList>
    </citation>
    <scope>NUCLEOTIDE SEQUENCE [LARGE SCALE GENOMIC DNA]</scope>
    <source>
        <strain evidence="1 2">YOKOZUNA-1</strain>
    </source>
</reference>
<protein>
    <submittedName>
        <fullName evidence="1">Uncharacterized protein</fullName>
    </submittedName>
</protein>
<dbReference type="Proteomes" id="UP000186922">
    <property type="component" value="Unassembled WGS sequence"/>
</dbReference>
<evidence type="ECO:0000313" key="1">
    <source>
        <dbReference type="EMBL" id="GAU87533.1"/>
    </source>
</evidence>
<gene>
    <name evidence="1" type="primary">RvY_00363-1</name>
    <name evidence="1" type="synonym">RvY_00363.1</name>
    <name evidence="1" type="ORF">RvY_00363</name>
</gene>